<feature type="transmembrane region" description="Helical" evidence="1">
    <location>
        <begin position="300"/>
        <end position="320"/>
    </location>
</feature>
<sequence>MSDEKIIVDSQNRKFRIPNPIRLTKAPDDIRIARKSSPWKIYFSMIGTVLPAFFLLYTSLFIIVGIMDSNPIMTLSGSLCSLPLLFIILRLYRPRLIHVKLASPSVKGQYLHPLPSGGSLQTDMKTELKRYIIRDDSVLDLPPTNQLWFVFISVVLTGIIVSVLFFSQSTELFGVLLFVIIAIPLWLIGFSLPVLAWWGTSTQSLGLPTKRRDAESWLLAGMASAFPAFIFNSFAAPAIIPSTFPLWASDLCLLAISAPFCEEIFKGIAVALFLPSIKGPKHGFQVGFTVGLGFALIENFQYIGISLMGGPLGITITILIRGIGSIPGHAVWAAVTGTALGWLVKETDFKTKLEWYANSWSQDAVDFIEGAGIDFDGDGDLSGYDGSDISFNSILEKNNSDSVKTNSPWLLLDNSGQIFDQFEIKNFSKSNNLSNDGLSTTSSSLLPSGMVPPKSISMAIVLAILGHSFWNATSYLSYFIPASYGLGETYSSLISIIWTLILILSILFIANQLLKGIKILDSNNTND</sequence>
<evidence type="ECO:0000256" key="1">
    <source>
        <dbReference type="SAM" id="Phobius"/>
    </source>
</evidence>
<feature type="transmembrane region" description="Helical" evidence="1">
    <location>
        <begin position="147"/>
        <end position="166"/>
    </location>
</feature>
<feature type="transmembrane region" description="Helical" evidence="1">
    <location>
        <begin position="41"/>
        <end position="66"/>
    </location>
</feature>
<feature type="transmembrane region" description="Helical" evidence="1">
    <location>
        <begin position="456"/>
        <end position="478"/>
    </location>
</feature>
<dbReference type="Pfam" id="PF13367">
    <property type="entry name" value="PrsW-protease"/>
    <property type="match status" value="1"/>
</dbReference>
<organism evidence="2">
    <name type="scientific">uncultured Poseidoniia archaeon</name>
    <dbReference type="NCBI Taxonomy" id="1697135"/>
    <lineage>
        <taxon>Archaea</taxon>
        <taxon>Methanobacteriati</taxon>
        <taxon>Thermoplasmatota</taxon>
        <taxon>Candidatus Poseidoniia</taxon>
        <taxon>environmental samples</taxon>
    </lineage>
</organism>
<evidence type="ECO:0000313" key="2">
    <source>
        <dbReference type="EMBL" id="ANV79718.1"/>
    </source>
</evidence>
<dbReference type="AlphaFoldDB" id="A0A1B1TBQ9"/>
<feature type="transmembrane region" description="Helical" evidence="1">
    <location>
        <begin position="217"/>
        <end position="240"/>
    </location>
</feature>
<keyword evidence="1" id="KW-0472">Membrane</keyword>
<accession>A0A1B1TBQ9</accession>
<feature type="transmembrane region" description="Helical" evidence="1">
    <location>
        <begin position="490"/>
        <end position="510"/>
    </location>
</feature>
<dbReference type="GO" id="GO:0008233">
    <property type="term" value="F:peptidase activity"/>
    <property type="evidence" value="ECO:0007669"/>
    <property type="project" value="InterPro"/>
</dbReference>
<feature type="transmembrane region" description="Helical" evidence="1">
    <location>
        <begin position="72"/>
        <end position="92"/>
    </location>
</feature>
<dbReference type="PANTHER" id="PTHR36844">
    <property type="entry name" value="PROTEASE PRSW"/>
    <property type="match status" value="1"/>
</dbReference>
<dbReference type="PANTHER" id="PTHR36844:SF1">
    <property type="entry name" value="PROTEASE PRSW"/>
    <property type="match status" value="1"/>
</dbReference>
<keyword evidence="1" id="KW-0812">Transmembrane</keyword>
<keyword evidence="1" id="KW-1133">Transmembrane helix</keyword>
<reference evidence="2" key="1">
    <citation type="submission" date="2014-11" db="EMBL/GenBank/DDBJ databases">
        <authorList>
            <person name="Zhu J."/>
            <person name="Qi W."/>
            <person name="Song R."/>
        </authorList>
    </citation>
    <scope>NUCLEOTIDE SEQUENCE</scope>
</reference>
<reference evidence="2" key="2">
    <citation type="journal article" date="2015" name="ISME J.">
        <title>A new class of marine Euryarchaeota group II from the Mediterranean deep chlorophyll maximum.</title>
        <authorList>
            <person name="Martin-Cuadrado A.B."/>
            <person name="Garcia-Heredia I."/>
            <person name="Molto A.G."/>
            <person name="Lopez-Ubeda R."/>
            <person name="Kimes N."/>
            <person name="Lopez-Garcia P."/>
            <person name="Moreira D."/>
            <person name="Rodriguez-Valera F."/>
        </authorList>
    </citation>
    <scope>NUCLEOTIDE SEQUENCE</scope>
</reference>
<feature type="transmembrane region" description="Helical" evidence="1">
    <location>
        <begin position="172"/>
        <end position="196"/>
    </location>
</feature>
<dbReference type="InterPro" id="IPR026898">
    <property type="entry name" value="PrsW"/>
</dbReference>
<protein>
    <submittedName>
        <fullName evidence="2">Putative membrane protein</fullName>
    </submittedName>
</protein>
<dbReference type="EMBL" id="KP211849">
    <property type="protein sequence ID" value="ANV79718.1"/>
    <property type="molecule type" value="Genomic_DNA"/>
</dbReference>
<proteinExistence type="predicted"/>
<name>A0A1B1TBQ9_9ARCH</name>